<dbReference type="PANTHER" id="PTHR31873:SF6">
    <property type="entry name" value="ASPARTATE DEHYDROGENASE DOMAIN-CONTAINING PROTEIN"/>
    <property type="match status" value="1"/>
</dbReference>
<dbReference type="PANTHER" id="PTHR31873">
    <property type="entry name" value="L-ASPARTATE DEHYDROGENASE-RELATED"/>
    <property type="match status" value="1"/>
</dbReference>
<dbReference type="InterPro" id="IPR005106">
    <property type="entry name" value="Asp/hSer_DH_NAD-bd"/>
</dbReference>
<gene>
    <name evidence="6" type="primary">nadX</name>
    <name evidence="9" type="ORF">J2Z65_005155</name>
</gene>
<evidence type="ECO:0000256" key="6">
    <source>
        <dbReference type="HAMAP-Rule" id="MF_01265"/>
    </source>
</evidence>
<feature type="active site" evidence="6">
    <location>
        <position position="221"/>
    </location>
</feature>
<comment type="catalytic activity">
    <reaction evidence="6">
        <text>L-aspartate + NADP(+) + H2O = oxaloacetate + NH4(+) + NADPH + H(+)</text>
        <dbReference type="Rhea" id="RHEA:11784"/>
        <dbReference type="ChEBI" id="CHEBI:15377"/>
        <dbReference type="ChEBI" id="CHEBI:15378"/>
        <dbReference type="ChEBI" id="CHEBI:16452"/>
        <dbReference type="ChEBI" id="CHEBI:28938"/>
        <dbReference type="ChEBI" id="CHEBI:29991"/>
        <dbReference type="ChEBI" id="CHEBI:57783"/>
        <dbReference type="ChEBI" id="CHEBI:58349"/>
        <dbReference type="EC" id="1.4.1.21"/>
    </reaction>
</comment>
<comment type="function">
    <text evidence="6">Specifically catalyzes the NAD or NADP-dependent dehydrogenation of L-aspartate to iminoaspartate.</text>
</comment>
<evidence type="ECO:0000313" key="10">
    <source>
        <dbReference type="Proteomes" id="UP001519344"/>
    </source>
</evidence>
<proteinExistence type="inferred from homology"/>
<dbReference type="RefSeq" id="WP_167055783.1">
    <property type="nucleotide sequence ID" value="NZ_JAAOZR010000011.1"/>
</dbReference>
<dbReference type="NCBIfam" id="NF009828">
    <property type="entry name" value="PRK13303.1-3"/>
    <property type="match status" value="1"/>
</dbReference>
<reference evidence="9 10" key="1">
    <citation type="submission" date="2021-03" db="EMBL/GenBank/DDBJ databases">
        <title>Genomic Encyclopedia of Type Strains, Phase IV (KMG-IV): sequencing the most valuable type-strain genomes for metagenomic binning, comparative biology and taxonomic classification.</title>
        <authorList>
            <person name="Goeker M."/>
        </authorList>
    </citation>
    <scope>NUCLEOTIDE SEQUENCE [LARGE SCALE GENOMIC DNA]</scope>
    <source>
        <strain evidence="9 10">DSM 24950</strain>
    </source>
</reference>
<sequence>MIKVGIIGYGTIGEDVARVILQGDAGAAQLRAILVRDENKYPDACHPGSGCVMTSNEDVFFAQELDVVVESAGHEAVVKYGEKTLAYGADLILVSVGALADEPLLHRIMKKARETGRKVIVPSAAIGGLDRIAAGSVGPMDEVTLVTRKPPKAWIGTVIEQQVNLAELTEPFCAFDGVARDSARLFPESVNVSAALSLAGVGFDQTKVKVFVDPHITQNTHEIEAKGKFGQINLQIRNTPSAGNPKTGYIVAMSVIKTLRDLTSSFVIGI</sequence>
<feature type="domain" description="Aspartate dehydrogenase" evidence="7">
    <location>
        <begin position="169"/>
        <end position="256"/>
    </location>
</feature>
<dbReference type="Pfam" id="PF01958">
    <property type="entry name" value="Asp_DH_C"/>
    <property type="match status" value="1"/>
</dbReference>
<dbReference type="SUPFAM" id="SSF51735">
    <property type="entry name" value="NAD(P)-binding Rossmann-fold domains"/>
    <property type="match status" value="1"/>
</dbReference>
<evidence type="ECO:0000256" key="2">
    <source>
        <dbReference type="ARBA" id="ARBA00022642"/>
    </source>
</evidence>
<feature type="binding site" evidence="6">
    <location>
        <position position="125"/>
    </location>
    <ligand>
        <name>NAD(+)</name>
        <dbReference type="ChEBI" id="CHEBI:57540"/>
    </ligand>
</feature>
<keyword evidence="4 6" id="KW-0560">Oxidoreductase</keyword>
<dbReference type="Gene3D" id="3.40.50.720">
    <property type="entry name" value="NAD(P)-binding Rossmann-like Domain"/>
    <property type="match status" value="1"/>
</dbReference>
<comment type="similarity">
    <text evidence="1 6">Belongs to the L-aspartate dehydrogenase family.</text>
</comment>
<evidence type="ECO:0000313" key="9">
    <source>
        <dbReference type="EMBL" id="MBP1965910.1"/>
    </source>
</evidence>
<evidence type="ECO:0000256" key="5">
    <source>
        <dbReference type="ARBA" id="ARBA00023027"/>
    </source>
</evidence>
<dbReference type="Gene3D" id="3.30.360.10">
    <property type="entry name" value="Dihydrodipicolinate Reductase, domain 2"/>
    <property type="match status" value="1"/>
</dbReference>
<keyword evidence="5 6" id="KW-0520">NAD</keyword>
<evidence type="ECO:0000259" key="8">
    <source>
        <dbReference type="Pfam" id="PF03447"/>
    </source>
</evidence>
<dbReference type="GO" id="GO:0033735">
    <property type="term" value="F:aspartate dehydrogenase [NAD(P)+] activity"/>
    <property type="evidence" value="ECO:0007669"/>
    <property type="project" value="UniProtKB-EC"/>
</dbReference>
<dbReference type="InterPro" id="IPR011182">
    <property type="entry name" value="L-Asp_DH"/>
</dbReference>
<protein>
    <recommendedName>
        <fullName evidence="6">L-aspartate dehydrogenase</fullName>
        <ecNumber evidence="6">1.4.1.21</ecNumber>
    </recommendedName>
</protein>
<comment type="caution">
    <text evidence="9">The sequence shown here is derived from an EMBL/GenBank/DDBJ whole genome shotgun (WGS) entry which is preliminary data.</text>
</comment>
<comment type="miscellaneous">
    <text evidence="6">The iminoaspartate product is unstable in aqueous solution and can decompose to oxaloacetate and ammonia.</text>
</comment>
<feature type="domain" description="Aspartate/homoserine dehydrogenase NAD-binding" evidence="8">
    <location>
        <begin position="8"/>
        <end position="122"/>
    </location>
</feature>
<dbReference type="InterPro" id="IPR020626">
    <property type="entry name" value="Asp_DH_prok"/>
</dbReference>
<dbReference type="InterPro" id="IPR036291">
    <property type="entry name" value="NAD(P)-bd_dom_sf"/>
</dbReference>
<dbReference type="SUPFAM" id="SSF55347">
    <property type="entry name" value="Glyceraldehyde-3-phosphate dehydrogenase-like, C-terminal domain"/>
    <property type="match status" value="1"/>
</dbReference>
<comment type="pathway">
    <text evidence="6">Cofactor biosynthesis; NAD(+) biosynthesis; iminoaspartate from L-aspartate (dehydrogenase route): step 1/1.</text>
</comment>
<evidence type="ECO:0000256" key="4">
    <source>
        <dbReference type="ARBA" id="ARBA00023002"/>
    </source>
</evidence>
<feature type="binding site" evidence="6">
    <location>
        <position position="191"/>
    </location>
    <ligand>
        <name>NAD(+)</name>
        <dbReference type="ChEBI" id="CHEBI:57540"/>
    </ligand>
</feature>
<dbReference type="EC" id="1.4.1.21" evidence="6"/>
<evidence type="ECO:0000256" key="1">
    <source>
        <dbReference type="ARBA" id="ARBA00008331"/>
    </source>
</evidence>
<name>A0ABS4I500_9BACL</name>
<dbReference type="EMBL" id="JAGGKV010000017">
    <property type="protein sequence ID" value="MBP1965910.1"/>
    <property type="molecule type" value="Genomic_DNA"/>
</dbReference>
<dbReference type="Proteomes" id="UP001519344">
    <property type="component" value="Unassembled WGS sequence"/>
</dbReference>
<accession>A0ABS4I500</accession>
<keyword evidence="10" id="KW-1185">Reference proteome</keyword>
<dbReference type="InterPro" id="IPR002811">
    <property type="entry name" value="Asp_DH"/>
</dbReference>
<evidence type="ECO:0000256" key="3">
    <source>
        <dbReference type="ARBA" id="ARBA00022857"/>
    </source>
</evidence>
<keyword evidence="3 6" id="KW-0521">NADP</keyword>
<keyword evidence="2 6" id="KW-0662">Pyridine nucleotide biosynthesis</keyword>
<dbReference type="HAMAP" id="MF_01265">
    <property type="entry name" value="NadX"/>
    <property type="match status" value="1"/>
</dbReference>
<comment type="catalytic activity">
    <reaction evidence="6">
        <text>L-aspartate + NAD(+) + H2O = oxaloacetate + NH4(+) + NADH + H(+)</text>
        <dbReference type="Rhea" id="RHEA:11788"/>
        <dbReference type="ChEBI" id="CHEBI:15377"/>
        <dbReference type="ChEBI" id="CHEBI:15378"/>
        <dbReference type="ChEBI" id="CHEBI:16452"/>
        <dbReference type="ChEBI" id="CHEBI:28938"/>
        <dbReference type="ChEBI" id="CHEBI:29991"/>
        <dbReference type="ChEBI" id="CHEBI:57540"/>
        <dbReference type="ChEBI" id="CHEBI:57945"/>
        <dbReference type="EC" id="1.4.1.21"/>
    </reaction>
</comment>
<evidence type="ECO:0000259" key="7">
    <source>
        <dbReference type="Pfam" id="PF01958"/>
    </source>
</evidence>
<dbReference type="Pfam" id="PF03447">
    <property type="entry name" value="NAD_binding_3"/>
    <property type="match status" value="1"/>
</dbReference>
<organism evidence="9 10">
    <name type="scientific">Paenibacillus aceris</name>
    <dbReference type="NCBI Taxonomy" id="869555"/>
    <lineage>
        <taxon>Bacteria</taxon>
        <taxon>Bacillati</taxon>
        <taxon>Bacillota</taxon>
        <taxon>Bacilli</taxon>
        <taxon>Bacillales</taxon>
        <taxon>Paenibacillaceae</taxon>
        <taxon>Paenibacillus</taxon>
    </lineage>
</organism>
<dbReference type="PIRSF" id="PIRSF005227">
    <property type="entry name" value="Asp_dh_NAD_syn"/>
    <property type="match status" value="1"/>
</dbReference>